<organism evidence="5 6">
    <name type="scientific">Parelaphostrongylus tenuis</name>
    <name type="common">Meningeal worm</name>
    <dbReference type="NCBI Taxonomy" id="148309"/>
    <lineage>
        <taxon>Eukaryota</taxon>
        <taxon>Metazoa</taxon>
        <taxon>Ecdysozoa</taxon>
        <taxon>Nematoda</taxon>
        <taxon>Chromadorea</taxon>
        <taxon>Rhabditida</taxon>
        <taxon>Rhabditina</taxon>
        <taxon>Rhabditomorpha</taxon>
        <taxon>Strongyloidea</taxon>
        <taxon>Metastrongylidae</taxon>
        <taxon>Parelaphostrongylus</taxon>
    </lineage>
</organism>
<name>A0AAD5M5X2_PARTN</name>
<evidence type="ECO:0000256" key="3">
    <source>
        <dbReference type="ARBA" id="ARBA00023242"/>
    </source>
</evidence>
<dbReference type="GO" id="GO:0007399">
    <property type="term" value="P:nervous system development"/>
    <property type="evidence" value="ECO:0007669"/>
    <property type="project" value="InterPro"/>
</dbReference>
<evidence type="ECO:0000259" key="4">
    <source>
        <dbReference type="Pfam" id="PF00076"/>
    </source>
</evidence>
<protein>
    <recommendedName>
        <fullName evidence="4">RRM domain-containing protein</fullName>
    </recommendedName>
</protein>
<evidence type="ECO:0000313" key="5">
    <source>
        <dbReference type="EMBL" id="KAJ1352755.1"/>
    </source>
</evidence>
<evidence type="ECO:0000256" key="1">
    <source>
        <dbReference type="ARBA" id="ARBA00004123"/>
    </source>
</evidence>
<dbReference type="InterPro" id="IPR047131">
    <property type="entry name" value="RBFOX1-like"/>
</dbReference>
<dbReference type="AlphaFoldDB" id="A0AAD5M5X2"/>
<proteinExistence type="predicted"/>
<dbReference type="GO" id="GO:0005634">
    <property type="term" value="C:nucleus"/>
    <property type="evidence" value="ECO:0007669"/>
    <property type="project" value="UniProtKB-SubCell"/>
</dbReference>
<accession>A0AAD5M5X2</accession>
<dbReference type="Pfam" id="PF00076">
    <property type="entry name" value="RRM_1"/>
    <property type="match status" value="1"/>
</dbReference>
<dbReference type="InterPro" id="IPR035979">
    <property type="entry name" value="RBD_domain_sf"/>
</dbReference>
<keyword evidence="2" id="KW-0694">RNA-binding</keyword>
<dbReference type="PANTHER" id="PTHR15597">
    <property type="entry name" value="ATAXIN 2-BINDING PROTEIN 1-RELATED"/>
    <property type="match status" value="1"/>
</dbReference>
<dbReference type="EMBL" id="JAHQIW010001543">
    <property type="protein sequence ID" value="KAJ1352755.1"/>
    <property type="molecule type" value="Genomic_DNA"/>
</dbReference>
<dbReference type="InterPro" id="IPR000504">
    <property type="entry name" value="RRM_dom"/>
</dbReference>
<comment type="caution">
    <text evidence="5">The sequence shown here is derived from an EMBL/GenBank/DDBJ whole genome shotgun (WGS) entry which is preliminary data.</text>
</comment>
<comment type="subcellular location">
    <subcellularLocation>
        <location evidence="1">Nucleus</location>
    </subcellularLocation>
</comment>
<feature type="domain" description="RRM" evidence="4">
    <location>
        <begin position="6"/>
        <end position="37"/>
    </location>
</feature>
<dbReference type="Gene3D" id="3.30.70.330">
    <property type="match status" value="1"/>
</dbReference>
<dbReference type="PANTHER" id="PTHR15597:SF22">
    <property type="entry name" value="RNA-BINDING FOX PROTEIN 1, ISOFORM H"/>
    <property type="match status" value="1"/>
</dbReference>
<dbReference type="Proteomes" id="UP001196413">
    <property type="component" value="Unassembled WGS sequence"/>
</dbReference>
<dbReference type="SUPFAM" id="SSF54928">
    <property type="entry name" value="RNA-binding domain, RBD"/>
    <property type="match status" value="1"/>
</dbReference>
<gene>
    <name evidence="5" type="ORF">KIN20_009178</name>
</gene>
<reference evidence="5" key="1">
    <citation type="submission" date="2021-06" db="EMBL/GenBank/DDBJ databases">
        <title>Parelaphostrongylus tenuis whole genome reference sequence.</title>
        <authorList>
            <person name="Garwood T.J."/>
            <person name="Larsen P.A."/>
            <person name="Fountain-Jones N.M."/>
            <person name="Garbe J.R."/>
            <person name="Macchietto M.G."/>
            <person name="Kania S.A."/>
            <person name="Gerhold R.W."/>
            <person name="Richards J.E."/>
            <person name="Wolf T.M."/>
        </authorList>
    </citation>
    <scope>NUCLEOTIDE SEQUENCE</scope>
    <source>
        <strain evidence="5">MNPRO001-30</strain>
        <tissue evidence="5">Meninges</tissue>
    </source>
</reference>
<dbReference type="GO" id="GO:0000381">
    <property type="term" value="P:regulation of alternative mRNA splicing, via spliceosome"/>
    <property type="evidence" value="ECO:0007669"/>
    <property type="project" value="InterPro"/>
</dbReference>
<keyword evidence="3" id="KW-0539">Nucleus</keyword>
<evidence type="ECO:0000313" key="6">
    <source>
        <dbReference type="Proteomes" id="UP001196413"/>
    </source>
</evidence>
<evidence type="ECO:0000256" key="2">
    <source>
        <dbReference type="ARBA" id="ARBA00022884"/>
    </source>
</evidence>
<dbReference type="InterPro" id="IPR012677">
    <property type="entry name" value="Nucleotide-bd_a/b_plait_sf"/>
</dbReference>
<sequence>MNERGLKGFGFVTLDSKQGSDAVRAALNGIVVNGRVIEVKKATVMPIRRNSAVSRPLPPLSVVPPEPNIVLPQENAADFFGFRPLHQIEAHSFLHAEFGDGTT</sequence>
<keyword evidence="6" id="KW-1185">Reference proteome</keyword>
<dbReference type="GO" id="GO:0003729">
    <property type="term" value="F:mRNA binding"/>
    <property type="evidence" value="ECO:0007669"/>
    <property type="project" value="TreeGrafter"/>
</dbReference>
<dbReference type="GO" id="GO:0005737">
    <property type="term" value="C:cytoplasm"/>
    <property type="evidence" value="ECO:0007669"/>
    <property type="project" value="TreeGrafter"/>
</dbReference>